<dbReference type="OrthoDB" id="9797028at2"/>
<feature type="transmembrane region" description="Helical" evidence="6">
    <location>
        <begin position="145"/>
        <end position="168"/>
    </location>
</feature>
<comment type="subcellular location">
    <subcellularLocation>
        <location evidence="1">Cell membrane</location>
        <topology evidence="1">Multi-pass membrane protein</topology>
    </subcellularLocation>
</comment>
<keyword evidence="5 6" id="KW-0472">Membrane</keyword>
<dbReference type="InterPro" id="IPR017039">
    <property type="entry name" value="Virul_fac_BrkB"/>
</dbReference>
<accession>A0A5C6A7Y0</accession>
<protein>
    <submittedName>
        <fullName evidence="7">Uncharacterized protein</fullName>
    </submittedName>
</protein>
<keyword evidence="2" id="KW-1003">Cell membrane</keyword>
<keyword evidence="3 6" id="KW-0812">Transmembrane</keyword>
<keyword evidence="8" id="KW-1185">Reference proteome</keyword>
<reference evidence="7 8" key="1">
    <citation type="submission" date="2019-02" db="EMBL/GenBank/DDBJ databases">
        <title>Deep-cultivation of Planctomycetes and their phenomic and genomic characterization uncovers novel biology.</title>
        <authorList>
            <person name="Wiegand S."/>
            <person name="Jogler M."/>
            <person name="Boedeker C."/>
            <person name="Pinto D."/>
            <person name="Vollmers J."/>
            <person name="Rivas-Marin E."/>
            <person name="Kohn T."/>
            <person name="Peeters S.H."/>
            <person name="Heuer A."/>
            <person name="Rast P."/>
            <person name="Oberbeckmann S."/>
            <person name="Bunk B."/>
            <person name="Jeske O."/>
            <person name="Meyerdierks A."/>
            <person name="Storesund J.E."/>
            <person name="Kallscheuer N."/>
            <person name="Luecker S."/>
            <person name="Lage O.M."/>
            <person name="Pohl T."/>
            <person name="Merkel B.J."/>
            <person name="Hornburger P."/>
            <person name="Mueller R.-W."/>
            <person name="Bruemmer F."/>
            <person name="Labrenz M."/>
            <person name="Spormann A.M."/>
            <person name="Op Den Camp H."/>
            <person name="Overmann J."/>
            <person name="Amann R."/>
            <person name="Jetten M.S.M."/>
            <person name="Mascher T."/>
            <person name="Medema M.H."/>
            <person name="Devos D.P."/>
            <person name="Kaster A.-K."/>
            <person name="Ovreas L."/>
            <person name="Rohde M."/>
            <person name="Galperin M.Y."/>
            <person name="Jogler C."/>
        </authorList>
    </citation>
    <scope>NUCLEOTIDE SEQUENCE [LARGE SCALE GENOMIC DNA]</scope>
    <source>
        <strain evidence="7 8">Pla108</strain>
    </source>
</reference>
<dbReference type="Proteomes" id="UP000317421">
    <property type="component" value="Unassembled WGS sequence"/>
</dbReference>
<feature type="transmembrane region" description="Helical" evidence="6">
    <location>
        <begin position="23"/>
        <end position="50"/>
    </location>
</feature>
<evidence type="ECO:0000256" key="6">
    <source>
        <dbReference type="SAM" id="Phobius"/>
    </source>
</evidence>
<organism evidence="7 8">
    <name type="scientific">Botrimarina colliarenosi</name>
    <dbReference type="NCBI Taxonomy" id="2528001"/>
    <lineage>
        <taxon>Bacteria</taxon>
        <taxon>Pseudomonadati</taxon>
        <taxon>Planctomycetota</taxon>
        <taxon>Planctomycetia</taxon>
        <taxon>Pirellulales</taxon>
        <taxon>Lacipirellulaceae</taxon>
        <taxon>Botrimarina</taxon>
    </lineage>
</organism>
<dbReference type="PANTHER" id="PTHR30213">
    <property type="entry name" value="INNER MEMBRANE PROTEIN YHJD"/>
    <property type="match status" value="1"/>
</dbReference>
<dbReference type="PANTHER" id="PTHR30213:SF1">
    <property type="entry name" value="INNER MEMBRANE PROTEIN YHJD"/>
    <property type="match status" value="1"/>
</dbReference>
<evidence type="ECO:0000256" key="5">
    <source>
        <dbReference type="ARBA" id="ARBA00023136"/>
    </source>
</evidence>
<sequence length="302" mass="32720">MTYLKQVVVEFFKDDCTTLAAALSYYTVFALPPLLYLLLTVVTAGLSVAYDSQEAEEKAQDALEQQTAQLVGDLSAADAINDMIRRSRHDPDSWWKTAISVVGVLIAVTGLMGALQRSLNRVWQVRPDPDRSAVRYLFRKRLVSFLLVIGLGALLLASILVSGVIAYLGAQMKTLTGIEGAPAAAINYGVQTLVALVAFAAVFRVLPDVRVAWRDVAVGALITTALFFAGRIAMQQYFAFSSPAGRVSEAAASLAAIFIWVYYSSMILLLGAEATQVFAQRGGRAARLKSRAVHVVEQIERA</sequence>
<dbReference type="PIRSF" id="PIRSF035875">
    <property type="entry name" value="RNase_BN"/>
    <property type="match status" value="1"/>
</dbReference>
<dbReference type="AlphaFoldDB" id="A0A5C6A7Y0"/>
<feature type="transmembrane region" description="Helical" evidence="6">
    <location>
        <begin position="250"/>
        <end position="271"/>
    </location>
</feature>
<dbReference type="RefSeq" id="WP_146445846.1">
    <property type="nucleotide sequence ID" value="NZ_SJPR01000004.1"/>
</dbReference>
<evidence type="ECO:0000256" key="4">
    <source>
        <dbReference type="ARBA" id="ARBA00022989"/>
    </source>
</evidence>
<feature type="transmembrane region" description="Helical" evidence="6">
    <location>
        <begin position="93"/>
        <end position="115"/>
    </location>
</feature>
<keyword evidence="4 6" id="KW-1133">Transmembrane helix</keyword>
<dbReference type="NCBIfam" id="TIGR00765">
    <property type="entry name" value="yihY_not_rbn"/>
    <property type="match status" value="1"/>
</dbReference>
<name>A0A5C6A7Y0_9BACT</name>
<evidence type="ECO:0000256" key="1">
    <source>
        <dbReference type="ARBA" id="ARBA00004651"/>
    </source>
</evidence>
<feature type="transmembrane region" description="Helical" evidence="6">
    <location>
        <begin position="218"/>
        <end position="238"/>
    </location>
</feature>
<dbReference type="Pfam" id="PF03631">
    <property type="entry name" value="Virul_fac_BrkB"/>
    <property type="match status" value="1"/>
</dbReference>
<evidence type="ECO:0000313" key="8">
    <source>
        <dbReference type="Proteomes" id="UP000317421"/>
    </source>
</evidence>
<evidence type="ECO:0000313" key="7">
    <source>
        <dbReference type="EMBL" id="TWT96054.1"/>
    </source>
</evidence>
<evidence type="ECO:0000256" key="3">
    <source>
        <dbReference type="ARBA" id="ARBA00022692"/>
    </source>
</evidence>
<dbReference type="EMBL" id="SJPR01000004">
    <property type="protein sequence ID" value="TWT96054.1"/>
    <property type="molecule type" value="Genomic_DNA"/>
</dbReference>
<comment type="caution">
    <text evidence="7">The sequence shown here is derived from an EMBL/GenBank/DDBJ whole genome shotgun (WGS) entry which is preliminary data.</text>
</comment>
<feature type="transmembrane region" description="Helical" evidence="6">
    <location>
        <begin position="188"/>
        <end position="206"/>
    </location>
</feature>
<dbReference type="GO" id="GO:0005886">
    <property type="term" value="C:plasma membrane"/>
    <property type="evidence" value="ECO:0007669"/>
    <property type="project" value="UniProtKB-SubCell"/>
</dbReference>
<gene>
    <name evidence="7" type="ORF">Pla108_31360</name>
</gene>
<evidence type="ECO:0000256" key="2">
    <source>
        <dbReference type="ARBA" id="ARBA00022475"/>
    </source>
</evidence>
<proteinExistence type="predicted"/>